<dbReference type="InterPro" id="IPR036047">
    <property type="entry name" value="F-box-like_dom_sf"/>
</dbReference>
<accession>A0A699GTG2</accession>
<gene>
    <name evidence="1" type="ORF">Tci_193095</name>
</gene>
<dbReference type="EMBL" id="BKCJ010049306">
    <property type="protein sequence ID" value="GEW21119.1"/>
    <property type="molecule type" value="Genomic_DNA"/>
</dbReference>
<dbReference type="Gene3D" id="1.20.1280.50">
    <property type="match status" value="1"/>
</dbReference>
<dbReference type="AlphaFoldDB" id="A0A699GTG2"/>
<proteinExistence type="predicted"/>
<evidence type="ECO:0008006" key="2">
    <source>
        <dbReference type="Google" id="ProtNLM"/>
    </source>
</evidence>
<comment type="caution">
    <text evidence="1">The sequence shown here is derived from an EMBL/GenBank/DDBJ whole genome shotgun (WGS) entry which is preliminary data.</text>
</comment>
<evidence type="ECO:0000313" key="1">
    <source>
        <dbReference type="EMBL" id="GEW21119.1"/>
    </source>
</evidence>
<dbReference type="PANTHER" id="PTHR31672">
    <property type="entry name" value="BNACNNG10540D PROTEIN"/>
    <property type="match status" value="1"/>
</dbReference>
<dbReference type="SUPFAM" id="SSF81383">
    <property type="entry name" value="F-box domain"/>
    <property type="match status" value="1"/>
</dbReference>
<name>A0A699GTG2_TANCI</name>
<dbReference type="PANTHER" id="PTHR31672:SF13">
    <property type="entry name" value="F-BOX PROTEIN CPR30-LIKE"/>
    <property type="match status" value="1"/>
</dbReference>
<reference evidence="1" key="1">
    <citation type="journal article" date="2019" name="Sci. Rep.">
        <title>Draft genome of Tanacetum cinerariifolium, the natural source of mosquito coil.</title>
        <authorList>
            <person name="Yamashiro T."/>
            <person name="Shiraishi A."/>
            <person name="Satake H."/>
            <person name="Nakayama K."/>
        </authorList>
    </citation>
    <scope>NUCLEOTIDE SEQUENCE</scope>
</reference>
<protein>
    <recommendedName>
        <fullName evidence="2">F-box domain-containing protein</fullName>
    </recommendedName>
</protein>
<organism evidence="1">
    <name type="scientific">Tanacetum cinerariifolium</name>
    <name type="common">Dalmatian daisy</name>
    <name type="synonym">Chrysanthemum cinerariifolium</name>
    <dbReference type="NCBI Taxonomy" id="118510"/>
    <lineage>
        <taxon>Eukaryota</taxon>
        <taxon>Viridiplantae</taxon>
        <taxon>Streptophyta</taxon>
        <taxon>Embryophyta</taxon>
        <taxon>Tracheophyta</taxon>
        <taxon>Spermatophyta</taxon>
        <taxon>Magnoliopsida</taxon>
        <taxon>eudicotyledons</taxon>
        <taxon>Gunneridae</taxon>
        <taxon>Pentapetalae</taxon>
        <taxon>asterids</taxon>
        <taxon>campanulids</taxon>
        <taxon>Asterales</taxon>
        <taxon>Asteraceae</taxon>
        <taxon>Asteroideae</taxon>
        <taxon>Anthemideae</taxon>
        <taxon>Anthemidinae</taxon>
        <taxon>Tanacetum</taxon>
    </lineage>
</organism>
<dbReference type="InterPro" id="IPR050796">
    <property type="entry name" value="SCF_F-box_component"/>
</dbReference>
<sequence>MAELAHDTIEQILIASDVKDLIRFKCVCKSWNALQNEGTGTLCNGALHLLMKDQDNNHTILSFDLSKEEFKEIPLPAAFPQFDSWEEFPLFSGDNSSKEHVVFRHDRVLARCGDGYPVIKV</sequence>